<feature type="transmembrane region" description="Helical" evidence="2">
    <location>
        <begin position="247"/>
        <end position="269"/>
    </location>
</feature>
<organism evidence="4 5">
    <name type="scientific">Rhypophila decipiens</name>
    <dbReference type="NCBI Taxonomy" id="261697"/>
    <lineage>
        <taxon>Eukaryota</taxon>
        <taxon>Fungi</taxon>
        <taxon>Dikarya</taxon>
        <taxon>Ascomycota</taxon>
        <taxon>Pezizomycotina</taxon>
        <taxon>Sordariomycetes</taxon>
        <taxon>Sordariomycetidae</taxon>
        <taxon>Sordariales</taxon>
        <taxon>Naviculisporaceae</taxon>
        <taxon>Rhypophila</taxon>
    </lineage>
</organism>
<dbReference type="EMBL" id="MU858070">
    <property type="protein sequence ID" value="KAK4216275.1"/>
    <property type="molecule type" value="Genomic_DNA"/>
</dbReference>
<feature type="compositionally biased region" description="Low complexity" evidence="1">
    <location>
        <begin position="488"/>
        <end position="499"/>
    </location>
</feature>
<reference evidence="4" key="1">
    <citation type="journal article" date="2023" name="Mol. Phylogenet. Evol.">
        <title>Genome-scale phylogeny and comparative genomics of the fungal order Sordariales.</title>
        <authorList>
            <person name="Hensen N."/>
            <person name="Bonometti L."/>
            <person name="Westerberg I."/>
            <person name="Brannstrom I.O."/>
            <person name="Guillou S."/>
            <person name="Cros-Aarteil S."/>
            <person name="Calhoun S."/>
            <person name="Haridas S."/>
            <person name="Kuo A."/>
            <person name="Mondo S."/>
            <person name="Pangilinan J."/>
            <person name="Riley R."/>
            <person name="LaButti K."/>
            <person name="Andreopoulos B."/>
            <person name="Lipzen A."/>
            <person name="Chen C."/>
            <person name="Yan M."/>
            <person name="Daum C."/>
            <person name="Ng V."/>
            <person name="Clum A."/>
            <person name="Steindorff A."/>
            <person name="Ohm R.A."/>
            <person name="Martin F."/>
            <person name="Silar P."/>
            <person name="Natvig D.O."/>
            <person name="Lalanne C."/>
            <person name="Gautier V."/>
            <person name="Ament-Velasquez S.L."/>
            <person name="Kruys A."/>
            <person name="Hutchinson M.I."/>
            <person name="Powell A.J."/>
            <person name="Barry K."/>
            <person name="Miller A.N."/>
            <person name="Grigoriev I.V."/>
            <person name="Debuchy R."/>
            <person name="Gladieux P."/>
            <person name="Hiltunen Thoren M."/>
            <person name="Johannesson H."/>
        </authorList>
    </citation>
    <scope>NUCLEOTIDE SEQUENCE</scope>
    <source>
        <strain evidence="4">PSN293</strain>
    </source>
</reference>
<feature type="compositionally biased region" description="Low complexity" evidence="1">
    <location>
        <begin position="459"/>
        <end position="473"/>
    </location>
</feature>
<feature type="chain" id="PRO_5042842240" evidence="3">
    <location>
        <begin position="27"/>
        <end position="619"/>
    </location>
</feature>
<evidence type="ECO:0000256" key="3">
    <source>
        <dbReference type="SAM" id="SignalP"/>
    </source>
</evidence>
<feature type="compositionally biased region" description="Pro residues" evidence="1">
    <location>
        <begin position="545"/>
        <end position="558"/>
    </location>
</feature>
<keyword evidence="2" id="KW-0472">Membrane</keyword>
<protein>
    <submittedName>
        <fullName evidence="4">Uncharacterized protein</fullName>
    </submittedName>
</protein>
<feature type="compositionally biased region" description="Low complexity" evidence="1">
    <location>
        <begin position="559"/>
        <end position="619"/>
    </location>
</feature>
<comment type="caution">
    <text evidence="4">The sequence shown here is derived from an EMBL/GenBank/DDBJ whole genome shotgun (WGS) entry which is preliminary data.</text>
</comment>
<keyword evidence="2" id="KW-0812">Transmembrane</keyword>
<sequence>MRRVRSWSCWACIGLTFLGFLGETTASYAGRPKRQHDSLHWVAKAQVTAQPLLKRDDDGSCPGPGQKLCPASLGGNCCLSNYECHTDSCYATTAGPTTACGKKGLFACGAGDSGGCCPIGYLCGPTACTPPAGASSEIHTSCPFDYYLCPPDLNYGCCMTGMGCGLSECYTTMPVTQTITEVFTTTAGDETITSTRLATTISTPVPPTANSTPGSIPKFVPNVVAKTPQVPTKSTQDGGGGLTKAQLGGIVGGVVALLIIVIAATVLIIRRLKRVTDAVESQKEQSNSGRTKSQSQAQIYYGAHLHLSGDDNRSIDPLMVTPNTGVSGSGTGTPQIGGGGTRERSDSDAFSPLQNGRTDSVDASGRHVSVDSPSYFDIPTRPQSTPGGRQQMSPAAMRESADSHATGQYSRYAYHHWRQHSNASELSGDGSEVLGSPIPELDSSGAYAELPGREAGGPRSRSSSIASPRVSFSHARKRSEGNGQGPEASSAAGASTGFGPLDVVTETAEHMHGYYGPRDKQAGQTAAGLNVDWDISSPVAAAQPLPQPMMVPTPPTPYTPEQQPQPQVQQEPYQLYQQFQYDPQQQQQQPQYIQHPTQPTQNTQFPQQPQQSHHPPSSQ</sequence>
<keyword evidence="5" id="KW-1185">Reference proteome</keyword>
<gene>
    <name evidence="4" type="ORF">QBC37DRAFT_279891</name>
</gene>
<feature type="signal peptide" evidence="3">
    <location>
        <begin position="1"/>
        <end position="26"/>
    </location>
</feature>
<feature type="compositionally biased region" description="Polar residues" evidence="1">
    <location>
        <begin position="381"/>
        <end position="393"/>
    </location>
</feature>
<reference evidence="4" key="2">
    <citation type="submission" date="2023-05" db="EMBL/GenBank/DDBJ databases">
        <authorList>
            <consortium name="Lawrence Berkeley National Laboratory"/>
            <person name="Steindorff A."/>
            <person name="Hensen N."/>
            <person name="Bonometti L."/>
            <person name="Westerberg I."/>
            <person name="Brannstrom I.O."/>
            <person name="Guillou S."/>
            <person name="Cros-Aarteil S."/>
            <person name="Calhoun S."/>
            <person name="Haridas S."/>
            <person name="Kuo A."/>
            <person name="Mondo S."/>
            <person name="Pangilinan J."/>
            <person name="Riley R."/>
            <person name="Labutti K."/>
            <person name="Andreopoulos B."/>
            <person name="Lipzen A."/>
            <person name="Chen C."/>
            <person name="Yanf M."/>
            <person name="Daum C."/>
            <person name="Ng V."/>
            <person name="Clum A."/>
            <person name="Ohm R."/>
            <person name="Martin F."/>
            <person name="Silar P."/>
            <person name="Natvig D."/>
            <person name="Lalanne C."/>
            <person name="Gautier V."/>
            <person name="Ament-Velasquez S.L."/>
            <person name="Kruys A."/>
            <person name="Hutchinson M.I."/>
            <person name="Powell A.J."/>
            <person name="Barry K."/>
            <person name="Miller A.N."/>
            <person name="Grigoriev I.V."/>
            <person name="Debuchy R."/>
            <person name="Gladieux P."/>
            <person name="Thoren M.H."/>
            <person name="Johannesson H."/>
        </authorList>
    </citation>
    <scope>NUCLEOTIDE SEQUENCE</scope>
    <source>
        <strain evidence="4">PSN293</strain>
    </source>
</reference>
<evidence type="ECO:0000256" key="1">
    <source>
        <dbReference type="SAM" id="MobiDB-lite"/>
    </source>
</evidence>
<name>A0AAN6YEB7_9PEZI</name>
<dbReference type="Proteomes" id="UP001301769">
    <property type="component" value="Unassembled WGS sequence"/>
</dbReference>
<dbReference type="AlphaFoldDB" id="A0AAN6YEB7"/>
<feature type="region of interest" description="Disordered" evidence="1">
    <location>
        <begin position="312"/>
        <end position="406"/>
    </location>
</feature>
<keyword evidence="2" id="KW-1133">Transmembrane helix</keyword>
<evidence type="ECO:0000313" key="4">
    <source>
        <dbReference type="EMBL" id="KAK4216275.1"/>
    </source>
</evidence>
<feature type="compositionally biased region" description="Gly residues" evidence="1">
    <location>
        <begin position="327"/>
        <end position="340"/>
    </location>
</feature>
<evidence type="ECO:0000313" key="5">
    <source>
        <dbReference type="Proteomes" id="UP001301769"/>
    </source>
</evidence>
<proteinExistence type="predicted"/>
<feature type="region of interest" description="Disordered" evidence="1">
    <location>
        <begin position="544"/>
        <end position="619"/>
    </location>
</feature>
<feature type="compositionally biased region" description="Basic and acidic residues" evidence="1">
    <location>
        <begin position="507"/>
        <end position="521"/>
    </location>
</feature>
<keyword evidence="3" id="KW-0732">Signal</keyword>
<evidence type="ECO:0000256" key="2">
    <source>
        <dbReference type="SAM" id="Phobius"/>
    </source>
</evidence>
<feature type="region of interest" description="Disordered" evidence="1">
    <location>
        <begin position="423"/>
        <end position="529"/>
    </location>
</feature>
<accession>A0AAN6YEB7</accession>